<reference evidence="1 2" key="1">
    <citation type="submission" date="2012-04" db="EMBL/GenBank/DDBJ databases">
        <authorList>
            <person name="Genoscope - CEA"/>
        </authorList>
    </citation>
    <scope>NUCLEOTIDE SEQUENCE [LARGE SCALE GENOMIC DNA]</scope>
    <source>
        <strain evidence="1 2">9432</strain>
    </source>
</reference>
<sequence length="187" mass="22513">MLKWFEKAHSTTLRDLKKKIDEIDKDFKAAGRPSGSKRWHELHNEIVLSLDEMVERAKYLEESISEFQNRSFLLSKNSNDFDVILSEFNHMESFLRDVRKKVYKFVDPVMVLSDNHVYDSHIFVMVCVVQEYKEHFSRWNWDFTAINEKYLEEHLNDTLKLFKNYLSGKHSYGESLYEDFRTTSFIY</sequence>
<accession>A0A822LCH8</accession>
<evidence type="ECO:0000313" key="1">
    <source>
        <dbReference type="EMBL" id="CCH94198.1"/>
    </source>
</evidence>
<dbReference type="EMBL" id="CAIH01000292">
    <property type="protein sequence ID" value="CCH94198.1"/>
    <property type="molecule type" value="Genomic_DNA"/>
</dbReference>
<gene>
    <name evidence="1" type="ORF">MICCA_3610017</name>
</gene>
<dbReference type="AlphaFoldDB" id="A0A822LCH8"/>
<dbReference type="RefSeq" id="WP_004158979.1">
    <property type="nucleotide sequence ID" value="NZ_HE972591.1"/>
</dbReference>
<evidence type="ECO:0000313" key="2">
    <source>
        <dbReference type="Proteomes" id="UP000005806"/>
    </source>
</evidence>
<proteinExistence type="predicted"/>
<protein>
    <submittedName>
        <fullName evidence="1">Uncharacterized protein</fullName>
    </submittedName>
</protein>
<dbReference type="Proteomes" id="UP000005806">
    <property type="component" value="Unassembled WGS sequence"/>
</dbReference>
<organism evidence="1 2">
    <name type="scientific">Microcystis aeruginosa PCC 9432</name>
    <dbReference type="NCBI Taxonomy" id="1160280"/>
    <lineage>
        <taxon>Bacteria</taxon>
        <taxon>Bacillati</taxon>
        <taxon>Cyanobacteriota</taxon>
        <taxon>Cyanophyceae</taxon>
        <taxon>Oscillatoriophycideae</taxon>
        <taxon>Chroococcales</taxon>
        <taxon>Microcystaceae</taxon>
        <taxon>Microcystis</taxon>
    </lineage>
</organism>
<comment type="caution">
    <text evidence="1">The sequence shown here is derived from an EMBL/GenBank/DDBJ whole genome shotgun (WGS) entry which is preliminary data.</text>
</comment>
<name>A0A822LCH8_MICAE</name>